<gene>
    <name evidence="1" type="ORF">A7J57_08750</name>
</gene>
<organism evidence="1 2">
    <name type="scientific">Agrobacterium tumefaciens</name>
    <dbReference type="NCBI Taxonomy" id="358"/>
    <lineage>
        <taxon>Bacteria</taxon>
        <taxon>Pseudomonadati</taxon>
        <taxon>Pseudomonadota</taxon>
        <taxon>Alphaproteobacteria</taxon>
        <taxon>Hyphomicrobiales</taxon>
        <taxon>Rhizobiaceae</taxon>
        <taxon>Rhizobium/Agrobacterium group</taxon>
        <taxon>Agrobacterium</taxon>
        <taxon>Agrobacterium tumefaciens complex</taxon>
    </lineage>
</organism>
<name>A0A176WYL6_AGRTU</name>
<protein>
    <recommendedName>
        <fullName evidence="3">XRE family transcriptional regulator</fullName>
    </recommendedName>
</protein>
<dbReference type="Proteomes" id="UP000077098">
    <property type="component" value="Unassembled WGS sequence"/>
</dbReference>
<evidence type="ECO:0000313" key="1">
    <source>
        <dbReference type="EMBL" id="OAE37657.1"/>
    </source>
</evidence>
<dbReference type="EMBL" id="LXPS01000039">
    <property type="protein sequence ID" value="OAE37657.1"/>
    <property type="molecule type" value="Genomic_DNA"/>
</dbReference>
<evidence type="ECO:0008006" key="3">
    <source>
        <dbReference type="Google" id="ProtNLM"/>
    </source>
</evidence>
<sequence>MKDQDLKFQTIKCTAAEDVAAHVRAMVEKNGKGGTTATAIEMGVRYQAVSQLVNGRELPNPQILDHLGLEKRIVYVRKDQSQGK</sequence>
<reference evidence="1 2" key="1">
    <citation type="submission" date="2016-05" db="EMBL/GenBank/DDBJ databases">
        <authorList>
            <person name="Lavstsen T."/>
            <person name="Jespersen J.S."/>
        </authorList>
    </citation>
    <scope>NUCLEOTIDE SEQUENCE [LARGE SCALE GENOMIC DNA]</scope>
    <source>
        <strain evidence="1 2">KCJ1736</strain>
    </source>
</reference>
<evidence type="ECO:0000313" key="2">
    <source>
        <dbReference type="Proteomes" id="UP000077098"/>
    </source>
</evidence>
<proteinExistence type="predicted"/>
<dbReference type="AlphaFoldDB" id="A0A176WYL6"/>
<accession>A0A176WYL6</accession>
<comment type="caution">
    <text evidence="1">The sequence shown here is derived from an EMBL/GenBank/DDBJ whole genome shotgun (WGS) entry which is preliminary data.</text>
</comment>
<dbReference type="RefSeq" id="WP_063951338.1">
    <property type="nucleotide sequence ID" value="NZ_LXPS01000039.1"/>
</dbReference>